<evidence type="ECO:0008006" key="4">
    <source>
        <dbReference type="Google" id="ProtNLM"/>
    </source>
</evidence>
<feature type="compositionally biased region" description="Gly residues" evidence="1">
    <location>
        <begin position="44"/>
        <end position="53"/>
    </location>
</feature>
<feature type="region of interest" description="Disordered" evidence="1">
    <location>
        <begin position="44"/>
        <end position="65"/>
    </location>
</feature>
<dbReference type="Proteomes" id="UP001139319">
    <property type="component" value="Unassembled WGS sequence"/>
</dbReference>
<keyword evidence="3" id="KW-1185">Reference proteome</keyword>
<evidence type="ECO:0000313" key="3">
    <source>
        <dbReference type="Proteomes" id="UP001139319"/>
    </source>
</evidence>
<feature type="region of interest" description="Disordered" evidence="1">
    <location>
        <begin position="353"/>
        <end position="397"/>
    </location>
</feature>
<name>A0A9X2I690_9GAMM</name>
<dbReference type="AlphaFoldDB" id="A0A9X2I690"/>
<dbReference type="RefSeq" id="WP_253969033.1">
    <property type="nucleotide sequence ID" value="NZ_JAMFTH010000006.1"/>
</dbReference>
<dbReference type="PROSITE" id="PS51257">
    <property type="entry name" value="PROKAR_LIPOPROTEIN"/>
    <property type="match status" value="1"/>
</dbReference>
<dbReference type="EMBL" id="JAMFTH010000006">
    <property type="protein sequence ID" value="MCP8900741.1"/>
    <property type="molecule type" value="Genomic_DNA"/>
</dbReference>
<accession>A0A9X2I690</accession>
<dbReference type="InterPro" id="IPR008964">
    <property type="entry name" value="Invasin/intimin_cell_adhesion"/>
</dbReference>
<feature type="compositionally biased region" description="Polar residues" evidence="1">
    <location>
        <begin position="367"/>
        <end position="377"/>
    </location>
</feature>
<protein>
    <recommendedName>
        <fullName evidence="4">Big-1 domain-containing protein</fullName>
    </recommendedName>
</protein>
<proteinExistence type="predicted"/>
<dbReference type="Gene3D" id="2.60.40.10">
    <property type="entry name" value="Immunoglobulins"/>
    <property type="match status" value="2"/>
</dbReference>
<gene>
    <name evidence="2" type="ORF">M6D89_15640</name>
</gene>
<comment type="caution">
    <text evidence="2">The sequence shown here is derived from an EMBL/GenBank/DDBJ whole genome shotgun (WGS) entry which is preliminary data.</text>
</comment>
<evidence type="ECO:0000256" key="1">
    <source>
        <dbReference type="SAM" id="MobiDB-lite"/>
    </source>
</evidence>
<dbReference type="SUPFAM" id="SSF49373">
    <property type="entry name" value="Invasin/intimin cell-adhesion fragments"/>
    <property type="match status" value="1"/>
</dbReference>
<evidence type="ECO:0000313" key="2">
    <source>
        <dbReference type="EMBL" id="MCP8900741.1"/>
    </source>
</evidence>
<sequence length="678" mass="69027">MRITTLGSQASKLAGVIALCAGLAACGGGSSGTALDDINGNGNGGGDNGGGDTGNEIAQIGSGSGDSFEPGVIGTEIGDNALSAGGNTVLTVNVVDGGQLITDSTQITFNSPCIAAGEALLAPIGSATGGNENEDSASNVISTSNGQASVRYTANGCIGEDQVKASTTYGGSVISANTTITVESDTVTSISYVDANPNYITLKGTGSAEASEVRFQVRGSTGAPVKGVEVNFTLSTTAGGLELVNDTATSGANGYVTTTVQSGTTPTSVRITAITDGGIASQSSELVVSTGLPDQNSMTIAASDLTPNAWHYVNVTSQITVNAADAFNNPVPDGTPIYFTAHGGAIESACLTQSSSSDEENEGGINGSCSVTWQSQEPKPEADMGFTPYREDPSDHSEMPKLICDNGSPVTAFHCRDGRVRILATTIGNESFIDVNNNGLYDPNKDVFYTASSPGGDSNRRAINCLAAEPVSGSASHVTSETGSTAYGCDDLGSPYIDRNFDGKYNSAREEIATTTAGDDNEYIPGDGIYNGALCREADAAAGLCSRDTVLTRAELTLIMSCDRNPIIWGIPNALELDPGSSTSIRFLLADCNGNGLPGGTEVSVNTDASIGVEAVVNPEGELAKSTEPGGGFLLISADASEAADGIVIVEVTMPDGTKYSRTVDVHSEIPEPEDDDS</sequence>
<organism evidence="2 3">
    <name type="scientific">Gilvimarinus xylanilyticus</name>
    <dbReference type="NCBI Taxonomy" id="2944139"/>
    <lineage>
        <taxon>Bacteria</taxon>
        <taxon>Pseudomonadati</taxon>
        <taxon>Pseudomonadota</taxon>
        <taxon>Gammaproteobacteria</taxon>
        <taxon>Cellvibrionales</taxon>
        <taxon>Cellvibrionaceae</taxon>
        <taxon>Gilvimarinus</taxon>
    </lineage>
</organism>
<reference evidence="2" key="2">
    <citation type="submission" date="2023-01" db="EMBL/GenBank/DDBJ databases">
        <title>Gilvimarinus xylanilyticus HB14 isolated from Caulerpa lentillifera aquaculture base in Hainan, China.</title>
        <authorList>
            <person name="Zhang Y.-J."/>
        </authorList>
    </citation>
    <scope>NUCLEOTIDE SEQUENCE</scope>
    <source>
        <strain evidence="2">HB14</strain>
    </source>
</reference>
<reference evidence="2" key="1">
    <citation type="submission" date="2022-05" db="EMBL/GenBank/DDBJ databases">
        <authorList>
            <person name="Sun H.-N."/>
        </authorList>
    </citation>
    <scope>NUCLEOTIDE SEQUENCE</scope>
    <source>
        <strain evidence="2">HB14</strain>
    </source>
</reference>
<dbReference type="InterPro" id="IPR013783">
    <property type="entry name" value="Ig-like_fold"/>
</dbReference>